<dbReference type="CDD" id="cd16026">
    <property type="entry name" value="GALNS_like"/>
    <property type="match status" value="1"/>
</dbReference>
<name>A0A5C6F170_9BACT</name>
<dbReference type="GO" id="GO:0004065">
    <property type="term" value="F:arylsulfatase activity"/>
    <property type="evidence" value="ECO:0007669"/>
    <property type="project" value="UniProtKB-EC"/>
</dbReference>
<dbReference type="SUPFAM" id="SSF53649">
    <property type="entry name" value="Alkaline phosphatase-like"/>
    <property type="match status" value="1"/>
</dbReference>
<dbReference type="PROSITE" id="PS00149">
    <property type="entry name" value="SULFATASE_2"/>
    <property type="match status" value="1"/>
</dbReference>
<dbReference type="EC" id="3.1.6.1" evidence="6"/>
<evidence type="ECO:0000256" key="4">
    <source>
        <dbReference type="ARBA" id="ARBA00022837"/>
    </source>
</evidence>
<dbReference type="Proteomes" id="UP000318288">
    <property type="component" value="Unassembled WGS sequence"/>
</dbReference>
<evidence type="ECO:0000313" key="7">
    <source>
        <dbReference type="Proteomes" id="UP000318288"/>
    </source>
</evidence>
<protein>
    <submittedName>
        <fullName evidence="6">Arylsulfatase</fullName>
        <ecNumber evidence="6">3.1.6.1</ecNumber>
    </submittedName>
</protein>
<dbReference type="AlphaFoldDB" id="A0A5C6F170"/>
<organism evidence="6 7">
    <name type="scientific">Rubripirellula tenax</name>
    <dbReference type="NCBI Taxonomy" id="2528015"/>
    <lineage>
        <taxon>Bacteria</taxon>
        <taxon>Pseudomonadati</taxon>
        <taxon>Planctomycetota</taxon>
        <taxon>Planctomycetia</taxon>
        <taxon>Pirellulales</taxon>
        <taxon>Pirellulaceae</taxon>
        <taxon>Rubripirellula</taxon>
    </lineage>
</organism>
<dbReference type="OrthoDB" id="9783154at2"/>
<evidence type="ECO:0000256" key="3">
    <source>
        <dbReference type="ARBA" id="ARBA00022801"/>
    </source>
</evidence>
<dbReference type="Gene3D" id="3.30.1120.10">
    <property type="match status" value="1"/>
</dbReference>
<proteinExistence type="inferred from homology"/>
<dbReference type="EMBL" id="SJPW01000004">
    <property type="protein sequence ID" value="TWU54320.1"/>
    <property type="molecule type" value="Genomic_DNA"/>
</dbReference>
<evidence type="ECO:0000313" key="6">
    <source>
        <dbReference type="EMBL" id="TWU54320.1"/>
    </source>
</evidence>
<dbReference type="InterPro" id="IPR050738">
    <property type="entry name" value="Sulfatase"/>
</dbReference>
<keyword evidence="7" id="KW-1185">Reference proteome</keyword>
<dbReference type="Pfam" id="PF00884">
    <property type="entry name" value="Sulfatase"/>
    <property type="match status" value="1"/>
</dbReference>
<dbReference type="InterPro" id="IPR000917">
    <property type="entry name" value="Sulfatase_N"/>
</dbReference>
<keyword evidence="4" id="KW-0106">Calcium</keyword>
<dbReference type="InterPro" id="IPR017850">
    <property type="entry name" value="Alkaline_phosphatase_core_sf"/>
</dbReference>
<feature type="domain" description="Sulfatase N-terminal" evidence="5">
    <location>
        <begin position="47"/>
        <end position="347"/>
    </location>
</feature>
<comment type="caution">
    <text evidence="6">The sequence shown here is derived from an EMBL/GenBank/DDBJ whole genome shotgun (WGS) entry which is preliminary data.</text>
</comment>
<accession>A0A5C6F170</accession>
<dbReference type="GO" id="GO:0046872">
    <property type="term" value="F:metal ion binding"/>
    <property type="evidence" value="ECO:0007669"/>
    <property type="project" value="UniProtKB-KW"/>
</dbReference>
<reference evidence="6 7" key="1">
    <citation type="submission" date="2019-02" db="EMBL/GenBank/DDBJ databases">
        <title>Deep-cultivation of Planctomycetes and their phenomic and genomic characterization uncovers novel biology.</title>
        <authorList>
            <person name="Wiegand S."/>
            <person name="Jogler M."/>
            <person name="Boedeker C."/>
            <person name="Pinto D."/>
            <person name="Vollmers J."/>
            <person name="Rivas-Marin E."/>
            <person name="Kohn T."/>
            <person name="Peeters S.H."/>
            <person name="Heuer A."/>
            <person name="Rast P."/>
            <person name="Oberbeckmann S."/>
            <person name="Bunk B."/>
            <person name="Jeske O."/>
            <person name="Meyerdierks A."/>
            <person name="Storesund J.E."/>
            <person name="Kallscheuer N."/>
            <person name="Luecker S."/>
            <person name="Lage O.M."/>
            <person name="Pohl T."/>
            <person name="Merkel B.J."/>
            <person name="Hornburger P."/>
            <person name="Mueller R.-W."/>
            <person name="Bruemmer F."/>
            <person name="Labrenz M."/>
            <person name="Spormann A.M."/>
            <person name="Op Den Camp H."/>
            <person name="Overmann J."/>
            <person name="Amann R."/>
            <person name="Jetten M.S.M."/>
            <person name="Mascher T."/>
            <person name="Medema M.H."/>
            <person name="Devos D.P."/>
            <person name="Kaster A.-K."/>
            <person name="Ovreas L."/>
            <person name="Rohde M."/>
            <person name="Galperin M.Y."/>
            <person name="Jogler C."/>
        </authorList>
    </citation>
    <scope>NUCLEOTIDE SEQUENCE [LARGE SCALE GENOMIC DNA]</scope>
    <source>
        <strain evidence="6 7">Poly51</strain>
    </source>
</reference>
<evidence type="ECO:0000256" key="2">
    <source>
        <dbReference type="ARBA" id="ARBA00022723"/>
    </source>
</evidence>
<dbReference type="PANTHER" id="PTHR42693:SF53">
    <property type="entry name" value="ENDO-4-O-SULFATASE"/>
    <property type="match status" value="1"/>
</dbReference>
<dbReference type="InterPro" id="IPR024607">
    <property type="entry name" value="Sulfatase_CS"/>
</dbReference>
<keyword evidence="2" id="KW-0479">Metal-binding</keyword>
<evidence type="ECO:0000259" key="5">
    <source>
        <dbReference type="Pfam" id="PF00884"/>
    </source>
</evidence>
<evidence type="ECO:0000256" key="1">
    <source>
        <dbReference type="ARBA" id="ARBA00008779"/>
    </source>
</evidence>
<sequence>MTSVSDHVRRPPAAVEAHPARRPSVWGQSLVLVFLACSFVSAAERPPNIVVIFADDLGFGDIRCYGPTGADTPHLDALAAEGFRSTDFFVPANVCSPSRASLLTGRYPMRCGMPVARHESDPKYNHYGLTSEEITIPELLKPAGYRSLMVGKWHLGMEVEGSHPIDAGFDEYLGIPSNYAKSRGPNYNTLYRGKQVEQLKVPCEELTKRYTDEVVSFIKRQKESPFFIYVSHHIVHSPLLPSKDFVGTSKKGKYGDFINELDHSTGRIMQAIRDAGLDDNTLVVFTSDNGPTTAGSTGGLNGGKYCTMEGGHRVPAIFRWPGKIAPNQVSDVTLASMDLLPLFCELARVKKPSDRKIDGHNILPILQGKETATPHKFLYYYNGTNLQAVREGNWKLHLPRTAKDQPFWSKKPLKGRGFVTLKERRLFDIDNDVSEKHNVADRYPEVVARLQKQAETIRVELGDVHTTGTDQRKINLADPQER</sequence>
<dbReference type="Gene3D" id="3.40.720.10">
    <property type="entry name" value="Alkaline Phosphatase, subunit A"/>
    <property type="match status" value="1"/>
</dbReference>
<keyword evidence="3 6" id="KW-0378">Hydrolase</keyword>
<dbReference type="PANTHER" id="PTHR42693">
    <property type="entry name" value="ARYLSULFATASE FAMILY MEMBER"/>
    <property type="match status" value="1"/>
</dbReference>
<dbReference type="Pfam" id="PF14707">
    <property type="entry name" value="Sulfatase_C"/>
    <property type="match status" value="1"/>
</dbReference>
<comment type="similarity">
    <text evidence="1">Belongs to the sulfatase family.</text>
</comment>
<gene>
    <name evidence="6" type="primary">atsA_52</name>
    <name evidence="6" type="ORF">Poly51_30370</name>
</gene>